<evidence type="ECO:0000313" key="1">
    <source>
        <dbReference type="EMBL" id="GAA4983413.1"/>
    </source>
</evidence>
<proteinExistence type="predicted"/>
<dbReference type="EMBL" id="BAABHS010000026">
    <property type="protein sequence ID" value="GAA4983413.1"/>
    <property type="molecule type" value="Genomic_DNA"/>
</dbReference>
<name>A0ABP9I0G8_9ACTN</name>
<evidence type="ECO:0008006" key="3">
    <source>
        <dbReference type="Google" id="ProtNLM"/>
    </source>
</evidence>
<comment type="caution">
    <text evidence="1">The sequence shown here is derived from an EMBL/GenBank/DDBJ whole genome shotgun (WGS) entry which is preliminary data.</text>
</comment>
<dbReference type="RefSeq" id="WP_345679009.1">
    <property type="nucleotide sequence ID" value="NZ_BAABHS010000026.1"/>
</dbReference>
<keyword evidence="2" id="KW-1185">Reference proteome</keyword>
<organism evidence="1 2">
    <name type="scientific">Yinghuangia aomiensis</name>
    <dbReference type="NCBI Taxonomy" id="676205"/>
    <lineage>
        <taxon>Bacteria</taxon>
        <taxon>Bacillati</taxon>
        <taxon>Actinomycetota</taxon>
        <taxon>Actinomycetes</taxon>
        <taxon>Kitasatosporales</taxon>
        <taxon>Streptomycetaceae</taxon>
        <taxon>Yinghuangia</taxon>
    </lineage>
</organism>
<sequence>MAEFYIEFKDAAGSSHGSKYYSEPNDAAALTKGQSLLSSEHRTNKRVVVATVYHRTLFNDRANEVAELKV</sequence>
<dbReference type="Proteomes" id="UP001500466">
    <property type="component" value="Unassembled WGS sequence"/>
</dbReference>
<reference evidence="2" key="1">
    <citation type="journal article" date="2019" name="Int. J. Syst. Evol. Microbiol.">
        <title>The Global Catalogue of Microorganisms (GCM) 10K type strain sequencing project: providing services to taxonomists for standard genome sequencing and annotation.</title>
        <authorList>
            <consortium name="The Broad Institute Genomics Platform"/>
            <consortium name="The Broad Institute Genome Sequencing Center for Infectious Disease"/>
            <person name="Wu L."/>
            <person name="Ma J."/>
        </authorList>
    </citation>
    <scope>NUCLEOTIDE SEQUENCE [LARGE SCALE GENOMIC DNA]</scope>
    <source>
        <strain evidence="2">JCM 17986</strain>
    </source>
</reference>
<gene>
    <name evidence="1" type="ORF">GCM10023205_61580</name>
</gene>
<accession>A0ABP9I0G8</accession>
<protein>
    <recommendedName>
        <fullName evidence="3">DUF1508 domain-containing protein</fullName>
    </recommendedName>
</protein>
<evidence type="ECO:0000313" key="2">
    <source>
        <dbReference type="Proteomes" id="UP001500466"/>
    </source>
</evidence>